<gene>
    <name evidence="1" type="ORF">CLODIP_2_CD13020</name>
</gene>
<proteinExistence type="predicted"/>
<dbReference type="EMBL" id="CADEPI010000107">
    <property type="protein sequence ID" value="CAB3375051.1"/>
    <property type="molecule type" value="Genomic_DNA"/>
</dbReference>
<comment type="caution">
    <text evidence="1">The sequence shown here is derived from an EMBL/GenBank/DDBJ whole genome shotgun (WGS) entry which is preliminary data.</text>
</comment>
<reference evidence="1 2" key="1">
    <citation type="submission" date="2020-04" db="EMBL/GenBank/DDBJ databases">
        <authorList>
            <person name="Alioto T."/>
            <person name="Alioto T."/>
            <person name="Gomez Garrido J."/>
        </authorList>
    </citation>
    <scope>NUCLEOTIDE SEQUENCE [LARGE SCALE GENOMIC DNA]</scope>
</reference>
<dbReference type="SUPFAM" id="SSF52047">
    <property type="entry name" value="RNI-like"/>
    <property type="match status" value="1"/>
</dbReference>
<name>A0A8S1D2M7_9INSE</name>
<evidence type="ECO:0000313" key="1">
    <source>
        <dbReference type="EMBL" id="CAB3375051.1"/>
    </source>
</evidence>
<evidence type="ECO:0000313" key="2">
    <source>
        <dbReference type="Proteomes" id="UP000494165"/>
    </source>
</evidence>
<dbReference type="AlphaFoldDB" id="A0A8S1D2M7"/>
<dbReference type="OrthoDB" id="2344483at2759"/>
<dbReference type="Gene3D" id="3.80.10.10">
    <property type="entry name" value="Ribonuclease Inhibitor"/>
    <property type="match status" value="1"/>
</dbReference>
<protein>
    <submittedName>
        <fullName evidence="1">Uncharacterized protein</fullName>
    </submittedName>
</protein>
<keyword evidence="2" id="KW-1185">Reference proteome</keyword>
<dbReference type="Proteomes" id="UP000494165">
    <property type="component" value="Unassembled WGS sequence"/>
</dbReference>
<dbReference type="InterPro" id="IPR032675">
    <property type="entry name" value="LRR_dom_sf"/>
</dbReference>
<accession>A0A8S1D2M7</accession>
<sequence length="490" mass="56625">MNLEKIIEALEDGRDDIFDQFIPKESISYENTMKFLTNLSRRVASSLTLKFLSKFIVKHNFKFVEFHSFKVLYSSEPDFALKVLQLITSKQADKVLDFNLQFPERQKTATTNPQLEESILTEITKMKNLNSLQLVQYHVSPTDLVELGRNLPELKQLRFEIDSNIPSQTDVVELVRQFKNKFNKLEVINLVVNGHEMKPEEESSSVSIWENISFLCLQNIRLVNFVRYFSDASKGTMVEELISQSPMKKLDAIKLEKFASENLKNLPFIHFLMVNWHERNNTIPEPELDLRKLINLKELKNLSCLIFQYLINPACLKFFLENVGKNIQALRLEHYHIKIMNVDLNLIQENCPKLAQLAIWTGVEDSKSLANFTSLRSLTIAFRYYENKKVLLSNILAAPNLEAVRLSDFRVTSQELKATISLVQSKAILTKVETLILRMYKTTCQKSKGATEAESQLFKSTVQEMRQNEALVEVDYVSEPSTNAIFHIIK</sequence>
<organism evidence="1 2">
    <name type="scientific">Cloeon dipterum</name>
    <dbReference type="NCBI Taxonomy" id="197152"/>
    <lineage>
        <taxon>Eukaryota</taxon>
        <taxon>Metazoa</taxon>
        <taxon>Ecdysozoa</taxon>
        <taxon>Arthropoda</taxon>
        <taxon>Hexapoda</taxon>
        <taxon>Insecta</taxon>
        <taxon>Pterygota</taxon>
        <taxon>Palaeoptera</taxon>
        <taxon>Ephemeroptera</taxon>
        <taxon>Pisciforma</taxon>
        <taxon>Baetidae</taxon>
        <taxon>Cloeon</taxon>
    </lineage>
</organism>